<protein>
    <recommendedName>
        <fullName evidence="5">Pseudouridine synthase</fullName>
        <ecNumber evidence="5">5.4.99.-</ecNumber>
    </recommendedName>
</protein>
<feature type="active site" evidence="3">
    <location>
        <position position="147"/>
    </location>
</feature>
<dbReference type="PANTHER" id="PTHR21600:SF44">
    <property type="entry name" value="RIBOSOMAL LARGE SUBUNIT PSEUDOURIDINE SYNTHASE D"/>
    <property type="match status" value="1"/>
</dbReference>
<dbReference type="GO" id="GO:0000455">
    <property type="term" value="P:enzyme-directed rRNA pseudouridine synthesis"/>
    <property type="evidence" value="ECO:0007669"/>
    <property type="project" value="TreeGrafter"/>
</dbReference>
<evidence type="ECO:0000256" key="3">
    <source>
        <dbReference type="PIRSR" id="PIRSR606225-1"/>
    </source>
</evidence>
<accession>A0A1T4JUC6</accession>
<dbReference type="InterPro" id="IPR050188">
    <property type="entry name" value="RluA_PseudoU_synthase"/>
</dbReference>
<dbReference type="PROSITE" id="PS50889">
    <property type="entry name" value="S4"/>
    <property type="match status" value="1"/>
</dbReference>
<dbReference type="InterPro" id="IPR036986">
    <property type="entry name" value="S4_RNA-bd_sf"/>
</dbReference>
<dbReference type="OrthoDB" id="305739at2"/>
<dbReference type="EC" id="5.4.99.-" evidence="5"/>
<dbReference type="EMBL" id="FUWG01000005">
    <property type="protein sequence ID" value="SJZ33715.1"/>
    <property type="molecule type" value="Genomic_DNA"/>
</dbReference>
<dbReference type="PANTHER" id="PTHR21600">
    <property type="entry name" value="MITOCHONDRIAL RNA PSEUDOURIDINE SYNTHASE"/>
    <property type="match status" value="1"/>
</dbReference>
<dbReference type="SUPFAM" id="SSF55120">
    <property type="entry name" value="Pseudouridine synthase"/>
    <property type="match status" value="1"/>
</dbReference>
<dbReference type="STRING" id="261392.SAMN02745149_00795"/>
<keyword evidence="2 5" id="KW-0413">Isomerase</keyword>
<dbReference type="GO" id="GO:0140098">
    <property type="term" value="F:catalytic activity, acting on RNA"/>
    <property type="evidence" value="ECO:0007669"/>
    <property type="project" value="UniProtKB-ARBA"/>
</dbReference>
<dbReference type="AlphaFoldDB" id="A0A1T4JUC6"/>
<feature type="domain" description="Pseudouridine synthase RsuA/RluA-like" evidence="6">
    <location>
        <begin position="88"/>
        <end position="253"/>
    </location>
</feature>
<comment type="function">
    <text evidence="5">Responsible for synthesis of pseudouridine from uracil.</text>
</comment>
<dbReference type="InterPro" id="IPR006225">
    <property type="entry name" value="PsdUridine_synth_RluC/D"/>
</dbReference>
<dbReference type="GO" id="GO:0003723">
    <property type="term" value="F:RNA binding"/>
    <property type="evidence" value="ECO:0007669"/>
    <property type="project" value="UniProtKB-KW"/>
</dbReference>
<evidence type="ECO:0000256" key="4">
    <source>
        <dbReference type="PROSITE-ProRule" id="PRU00182"/>
    </source>
</evidence>
<dbReference type="Gene3D" id="3.30.2350.10">
    <property type="entry name" value="Pseudouridine synthase"/>
    <property type="match status" value="1"/>
</dbReference>
<organism evidence="7 8">
    <name type="scientific">Treponema porcinum</name>
    <dbReference type="NCBI Taxonomy" id="261392"/>
    <lineage>
        <taxon>Bacteria</taxon>
        <taxon>Pseudomonadati</taxon>
        <taxon>Spirochaetota</taxon>
        <taxon>Spirochaetia</taxon>
        <taxon>Spirochaetales</taxon>
        <taxon>Treponemataceae</taxon>
        <taxon>Treponema</taxon>
    </lineage>
</organism>
<keyword evidence="4" id="KW-0694">RNA-binding</keyword>
<evidence type="ECO:0000256" key="5">
    <source>
        <dbReference type="RuleBase" id="RU362028"/>
    </source>
</evidence>
<dbReference type="GO" id="GO:0009982">
    <property type="term" value="F:pseudouridine synthase activity"/>
    <property type="evidence" value="ECO:0007669"/>
    <property type="project" value="InterPro"/>
</dbReference>
<evidence type="ECO:0000313" key="7">
    <source>
        <dbReference type="EMBL" id="SJZ33715.1"/>
    </source>
</evidence>
<reference evidence="7 8" key="1">
    <citation type="submission" date="2017-02" db="EMBL/GenBank/DDBJ databases">
        <authorList>
            <person name="Peterson S.W."/>
        </authorList>
    </citation>
    <scope>NUCLEOTIDE SEQUENCE [LARGE SCALE GENOMIC DNA]</scope>
    <source>
        <strain evidence="7 8">ATCC BAA-908</strain>
    </source>
</reference>
<comment type="catalytic activity">
    <reaction evidence="5">
        <text>a uridine in RNA = a pseudouridine in RNA</text>
        <dbReference type="Rhea" id="RHEA:48348"/>
        <dbReference type="Rhea" id="RHEA-COMP:12068"/>
        <dbReference type="Rhea" id="RHEA-COMP:12069"/>
        <dbReference type="ChEBI" id="CHEBI:65314"/>
        <dbReference type="ChEBI" id="CHEBI:65315"/>
    </reaction>
</comment>
<proteinExistence type="inferred from homology"/>
<sequence>MPVIHIKLPPDFQDSIRLDQYIATLKNGMNRSKLKACAQELLLNGKNAKLSSKVKAGDIIDVFWEENIPENIEPENITLNIVYEDENVTIINKRQGMVTHPAAGNWTGTLVNALLFYWGRSAVPQLKEGRSEEILQKRRPGIVHRLDKDTSGLIITAKNRETEEYLGRQFKDRLLQKEYLCIVCGRPPASSGDIKTQIIRDMKNRQRFKAVTATEEGKFARSIYHCIACFGKYSLIRVRIKTGRTHQIRVHMRYIGCPILGDKIYGKPDALFPDATLMLHSRQMILKLPGEQKYRRFKASIPERFIKILRVLKKTYPKEIMPKVRRVCSK</sequence>
<dbReference type="RefSeq" id="WP_078932714.1">
    <property type="nucleotide sequence ID" value="NZ_FUWG01000005.1"/>
</dbReference>
<dbReference type="GeneID" id="78316107"/>
<evidence type="ECO:0000259" key="6">
    <source>
        <dbReference type="Pfam" id="PF00849"/>
    </source>
</evidence>
<evidence type="ECO:0000313" key="8">
    <source>
        <dbReference type="Proteomes" id="UP000190423"/>
    </source>
</evidence>
<dbReference type="CDD" id="cd02869">
    <property type="entry name" value="PseudoU_synth_RluA_like"/>
    <property type="match status" value="1"/>
</dbReference>
<gene>
    <name evidence="7" type="ORF">SAMN02745149_00795</name>
</gene>
<evidence type="ECO:0000256" key="2">
    <source>
        <dbReference type="ARBA" id="ARBA00023235"/>
    </source>
</evidence>
<evidence type="ECO:0000256" key="1">
    <source>
        <dbReference type="ARBA" id="ARBA00010876"/>
    </source>
</evidence>
<dbReference type="Pfam" id="PF00849">
    <property type="entry name" value="PseudoU_synth_2"/>
    <property type="match status" value="1"/>
</dbReference>
<dbReference type="Gene3D" id="3.10.290.10">
    <property type="entry name" value="RNA-binding S4 domain"/>
    <property type="match status" value="1"/>
</dbReference>
<dbReference type="Proteomes" id="UP000190423">
    <property type="component" value="Unassembled WGS sequence"/>
</dbReference>
<name>A0A1T4JUC6_TREPO</name>
<dbReference type="InterPro" id="IPR020103">
    <property type="entry name" value="PsdUridine_synth_cat_dom_sf"/>
</dbReference>
<keyword evidence="8" id="KW-1185">Reference proteome</keyword>
<comment type="similarity">
    <text evidence="1 5">Belongs to the pseudouridine synthase RluA family.</text>
</comment>
<dbReference type="InterPro" id="IPR006145">
    <property type="entry name" value="PsdUridine_synth_RsuA/RluA"/>
</dbReference>
<dbReference type="NCBIfam" id="TIGR00005">
    <property type="entry name" value="rluA_subfam"/>
    <property type="match status" value="1"/>
</dbReference>